<dbReference type="GO" id="GO:0141221">
    <property type="term" value="F:histone deacetylase activity, hydrolytic mechanism"/>
    <property type="evidence" value="ECO:0007669"/>
    <property type="project" value="UniProtKB-EC"/>
</dbReference>
<dbReference type="InterPro" id="IPR037138">
    <property type="entry name" value="His_deacetylse_dom_sf"/>
</dbReference>
<keyword evidence="9" id="KW-0539">Nucleus</keyword>
<dbReference type="SUPFAM" id="SSF52768">
    <property type="entry name" value="Arginase/deacetylase"/>
    <property type="match status" value="1"/>
</dbReference>
<dbReference type="PRINTS" id="PR01270">
    <property type="entry name" value="HDASUPER"/>
</dbReference>
<dbReference type="HOGENOM" id="CLU_007727_7_6_1"/>
<proteinExistence type="inferred from homology"/>
<keyword evidence="4" id="KW-0678">Repressor</keyword>
<evidence type="ECO:0000256" key="6">
    <source>
        <dbReference type="ARBA" id="ARBA00022853"/>
    </source>
</evidence>
<evidence type="ECO:0000256" key="2">
    <source>
        <dbReference type="ARBA" id="ARBA00006457"/>
    </source>
</evidence>
<keyword evidence="12" id="KW-1185">Reference proteome</keyword>
<protein>
    <recommendedName>
        <fullName evidence="3">histone deacetylase</fullName>
        <ecNumber evidence="3">3.5.1.98</ecNumber>
    </recommendedName>
</protein>
<evidence type="ECO:0000256" key="4">
    <source>
        <dbReference type="ARBA" id="ARBA00022491"/>
    </source>
</evidence>
<evidence type="ECO:0000256" key="5">
    <source>
        <dbReference type="ARBA" id="ARBA00022801"/>
    </source>
</evidence>
<feature type="domain" description="Histone deacetylase" evidence="10">
    <location>
        <begin position="24"/>
        <end position="338"/>
    </location>
</feature>
<evidence type="ECO:0000256" key="1">
    <source>
        <dbReference type="ARBA" id="ARBA00004123"/>
    </source>
</evidence>
<dbReference type="OrthoDB" id="73273at2759"/>
<dbReference type="Proteomes" id="UP000027265">
    <property type="component" value="Unassembled WGS sequence"/>
</dbReference>
<dbReference type="GO" id="GO:0005634">
    <property type="term" value="C:nucleus"/>
    <property type="evidence" value="ECO:0007669"/>
    <property type="project" value="UniProtKB-SubCell"/>
</dbReference>
<dbReference type="EC" id="3.5.1.98" evidence="3"/>
<reference evidence="12" key="1">
    <citation type="journal article" date="2014" name="Proc. Natl. Acad. Sci. U.S.A.">
        <title>Extensive sampling of basidiomycete genomes demonstrates inadequacy of the white-rot/brown-rot paradigm for wood decay fungi.</title>
        <authorList>
            <person name="Riley R."/>
            <person name="Salamov A.A."/>
            <person name="Brown D.W."/>
            <person name="Nagy L.G."/>
            <person name="Floudas D."/>
            <person name="Held B.W."/>
            <person name="Levasseur A."/>
            <person name="Lombard V."/>
            <person name="Morin E."/>
            <person name="Otillar R."/>
            <person name="Lindquist E.A."/>
            <person name="Sun H."/>
            <person name="LaButti K.M."/>
            <person name="Schmutz J."/>
            <person name="Jabbour D."/>
            <person name="Luo H."/>
            <person name="Baker S.E."/>
            <person name="Pisabarro A.G."/>
            <person name="Walton J.D."/>
            <person name="Blanchette R.A."/>
            <person name="Henrissat B."/>
            <person name="Martin F."/>
            <person name="Cullen D."/>
            <person name="Hibbett D.S."/>
            <person name="Grigoriev I.V."/>
        </authorList>
    </citation>
    <scope>NUCLEOTIDE SEQUENCE [LARGE SCALE GENOMIC DNA]</scope>
    <source>
        <strain evidence="12">MUCL 33604</strain>
    </source>
</reference>
<dbReference type="PANTHER" id="PTHR10625">
    <property type="entry name" value="HISTONE DEACETYLASE HDAC1-RELATED"/>
    <property type="match status" value="1"/>
</dbReference>
<evidence type="ECO:0000256" key="8">
    <source>
        <dbReference type="ARBA" id="ARBA00023163"/>
    </source>
</evidence>
<dbReference type="Pfam" id="PF00850">
    <property type="entry name" value="Hist_deacetyl"/>
    <property type="match status" value="1"/>
</dbReference>
<comment type="similarity">
    <text evidence="2">Belongs to the histone deacetylase family. HD type 1 subfamily.</text>
</comment>
<comment type="subcellular location">
    <subcellularLocation>
        <location evidence="1">Nucleus</location>
    </subcellularLocation>
</comment>
<evidence type="ECO:0000259" key="10">
    <source>
        <dbReference type="Pfam" id="PF00850"/>
    </source>
</evidence>
<gene>
    <name evidence="11" type="ORF">JAAARDRAFT_67871</name>
</gene>
<dbReference type="InParanoid" id="A0A067QCK0"/>
<accession>A0A067QCK0</accession>
<evidence type="ECO:0000256" key="7">
    <source>
        <dbReference type="ARBA" id="ARBA00023015"/>
    </source>
</evidence>
<sequence>MSDVPIVYVISDDLVKISSLLPSNINRSIIVHSLVKSLELLSSSRIQILRPILASYKNLSVYHTPTYLDFILDPVNSQDPSTANEKLCSTFGLEDDCPPFPGLPEYVRLVAGATLTATEALRRTPARVAICWDGGRHHALRSQASGFCYVADCVLAILNLGRPPPVTLSLDVTPLAPKKPRVMYLDLDLHFSDGVYQAFRWSNSSNFLHLSIHHASRGFFSSSTPAFLPDTNDPDFNPLMLSLPLNEGASSATFARVWKIVERIKDVFFPDYLVVQCGCDGLAGDSCATWNWCLGEEEGSLGWCIERVITEWSCKTVLLGGGGYNHPNAARAWAYLTSIAIGSKLSLETDIPDHSAFPLYAPSFTLDVPAGNMQDQNGEEYLVEVEGVFNRVVDLLSQRLSEVAMQPL</sequence>
<organism evidence="11 12">
    <name type="scientific">Jaapia argillacea MUCL 33604</name>
    <dbReference type="NCBI Taxonomy" id="933084"/>
    <lineage>
        <taxon>Eukaryota</taxon>
        <taxon>Fungi</taxon>
        <taxon>Dikarya</taxon>
        <taxon>Basidiomycota</taxon>
        <taxon>Agaricomycotina</taxon>
        <taxon>Agaricomycetes</taxon>
        <taxon>Agaricomycetidae</taxon>
        <taxon>Jaapiales</taxon>
        <taxon>Jaapiaceae</taxon>
        <taxon>Jaapia</taxon>
    </lineage>
</organism>
<dbReference type="EMBL" id="KL197714">
    <property type="protein sequence ID" value="KDQ60311.1"/>
    <property type="molecule type" value="Genomic_DNA"/>
</dbReference>
<dbReference type="GO" id="GO:0031507">
    <property type="term" value="P:heterochromatin formation"/>
    <property type="evidence" value="ECO:0007669"/>
    <property type="project" value="TreeGrafter"/>
</dbReference>
<dbReference type="InterPro" id="IPR000286">
    <property type="entry name" value="HDACs"/>
</dbReference>
<evidence type="ECO:0000313" key="12">
    <source>
        <dbReference type="Proteomes" id="UP000027265"/>
    </source>
</evidence>
<evidence type="ECO:0000313" key="11">
    <source>
        <dbReference type="EMBL" id="KDQ60311.1"/>
    </source>
</evidence>
<name>A0A067QCK0_9AGAM</name>
<keyword evidence="8" id="KW-0804">Transcription</keyword>
<keyword evidence="5" id="KW-0378">Hydrolase</keyword>
<evidence type="ECO:0000256" key="9">
    <source>
        <dbReference type="ARBA" id="ARBA00023242"/>
    </source>
</evidence>
<evidence type="ECO:0000256" key="3">
    <source>
        <dbReference type="ARBA" id="ARBA00012111"/>
    </source>
</evidence>
<keyword evidence="6" id="KW-0156">Chromatin regulator</keyword>
<dbReference type="InterPro" id="IPR023801">
    <property type="entry name" value="His_deacetylse_dom"/>
</dbReference>
<dbReference type="InterPro" id="IPR023696">
    <property type="entry name" value="Ureohydrolase_dom_sf"/>
</dbReference>
<dbReference type="PANTHER" id="PTHR10625:SF14">
    <property type="entry name" value="HISTONE DEACETYLASE 8"/>
    <property type="match status" value="1"/>
</dbReference>
<dbReference type="STRING" id="933084.A0A067QCK0"/>
<keyword evidence="7" id="KW-0805">Transcription regulation</keyword>
<dbReference type="Gene3D" id="3.40.800.20">
    <property type="entry name" value="Histone deacetylase domain"/>
    <property type="match status" value="1"/>
</dbReference>
<dbReference type="AlphaFoldDB" id="A0A067QCK0"/>